<reference evidence="1 2" key="1">
    <citation type="submission" date="2017-08" db="EMBL/GenBank/DDBJ databases">
        <title>Infants hospitalized years apart are colonized by the same room-sourced microbial strains.</title>
        <authorList>
            <person name="Brooks B."/>
            <person name="Olm M.R."/>
            <person name="Firek B.A."/>
            <person name="Baker R."/>
            <person name="Thomas B.C."/>
            <person name="Morowitz M.J."/>
            <person name="Banfield J.F."/>
        </authorList>
    </citation>
    <scope>NUCLEOTIDE SEQUENCE [LARGE SCALE GENOMIC DNA]</scope>
    <source>
        <strain evidence="1">S2_003_000_R1_3</strain>
    </source>
</reference>
<dbReference type="AlphaFoldDB" id="A0A2W5SYH0"/>
<evidence type="ECO:0000313" key="2">
    <source>
        <dbReference type="Proteomes" id="UP000249432"/>
    </source>
</evidence>
<accession>A0A2W5SYH0</accession>
<sequence>MGIRLFISAVTGWSNWCCVESVGLVDDHEDAATLLELVEHFGEVGFTLWQWCVEDFVAVAGQGAGMMFSFVAV</sequence>
<comment type="caution">
    <text evidence="1">The sequence shown here is derived from an EMBL/GenBank/DDBJ whole genome shotgun (WGS) entry which is preliminary data.</text>
</comment>
<name>A0A2W5SYH0_9CORY</name>
<dbReference type="EMBL" id="QFRA01000017">
    <property type="protein sequence ID" value="PZR04375.1"/>
    <property type="molecule type" value="Genomic_DNA"/>
</dbReference>
<evidence type="ECO:0000313" key="1">
    <source>
        <dbReference type="EMBL" id="PZR04375.1"/>
    </source>
</evidence>
<proteinExistence type="predicted"/>
<gene>
    <name evidence="1" type="ORF">DI525_07100</name>
</gene>
<organism evidence="1 2">
    <name type="scientific">Corynebacterium kroppenstedtii</name>
    <dbReference type="NCBI Taxonomy" id="161879"/>
    <lineage>
        <taxon>Bacteria</taxon>
        <taxon>Bacillati</taxon>
        <taxon>Actinomycetota</taxon>
        <taxon>Actinomycetes</taxon>
        <taxon>Mycobacteriales</taxon>
        <taxon>Corynebacteriaceae</taxon>
        <taxon>Corynebacterium</taxon>
    </lineage>
</organism>
<dbReference type="Proteomes" id="UP000249432">
    <property type="component" value="Unassembled WGS sequence"/>
</dbReference>
<protein>
    <submittedName>
        <fullName evidence="1">Uncharacterized protein</fullName>
    </submittedName>
</protein>